<reference evidence="2" key="2">
    <citation type="submission" date="2021-08" db="EMBL/GenBank/DDBJ databases">
        <authorList>
            <person name="Gostincar C."/>
            <person name="Sun X."/>
            <person name="Song Z."/>
            <person name="Gunde-Cimerman N."/>
        </authorList>
    </citation>
    <scope>NUCLEOTIDE SEQUENCE</scope>
    <source>
        <strain evidence="2">EXF-9298</strain>
    </source>
</reference>
<keyword evidence="3" id="KW-1185">Reference proteome</keyword>
<dbReference type="Proteomes" id="UP000729357">
    <property type="component" value="Unassembled WGS sequence"/>
</dbReference>
<sequence>MRNFSDLPREVRLMVYRHLPLDEEFVFDLKECQQDDDSIDEEDPESACLYDLIREFRDFARFPYLMQFSAVVERSGVEDIVYFEVDDNPDLEYFERNNITHFGKFTCDYETGDLYNDTGAASARGRIEVSVDHRRNVTVTGDAECDDTSYDETNWQWFQTFRTEIENWVRADGVGLISWQLMDHINASLEDEIEDLRARSGDDEEDSDEEDEDEDQVKSDENDSDEQESESGQTDDENEAWEPKHRDGMMFSTVTLR</sequence>
<protein>
    <submittedName>
        <fullName evidence="2">Uncharacterized protein</fullName>
    </submittedName>
</protein>
<evidence type="ECO:0000313" key="2">
    <source>
        <dbReference type="EMBL" id="KAG9985072.1"/>
    </source>
</evidence>
<reference evidence="2" key="1">
    <citation type="journal article" date="2021" name="J Fungi (Basel)">
        <title>Virulence traits and population genomics of the black yeast Aureobasidium melanogenum.</title>
        <authorList>
            <person name="Cernosa A."/>
            <person name="Sun X."/>
            <person name="Gostincar C."/>
            <person name="Fang C."/>
            <person name="Gunde-Cimerman N."/>
            <person name="Song Z."/>
        </authorList>
    </citation>
    <scope>NUCLEOTIDE SEQUENCE</scope>
    <source>
        <strain evidence="2">EXF-9298</strain>
    </source>
</reference>
<dbReference type="AlphaFoldDB" id="A0A9P8FZ23"/>
<gene>
    <name evidence="2" type="ORF">KCU98_g4970</name>
</gene>
<accession>A0A9P8FZ23</accession>
<feature type="compositionally biased region" description="Acidic residues" evidence="1">
    <location>
        <begin position="222"/>
        <end position="240"/>
    </location>
</feature>
<feature type="compositionally biased region" description="Acidic residues" evidence="1">
    <location>
        <begin position="202"/>
        <end position="215"/>
    </location>
</feature>
<organism evidence="2 3">
    <name type="scientific">Aureobasidium melanogenum</name>
    <name type="common">Aureobasidium pullulans var. melanogenum</name>
    <dbReference type="NCBI Taxonomy" id="46634"/>
    <lineage>
        <taxon>Eukaryota</taxon>
        <taxon>Fungi</taxon>
        <taxon>Dikarya</taxon>
        <taxon>Ascomycota</taxon>
        <taxon>Pezizomycotina</taxon>
        <taxon>Dothideomycetes</taxon>
        <taxon>Dothideomycetidae</taxon>
        <taxon>Dothideales</taxon>
        <taxon>Saccotheciaceae</taxon>
        <taxon>Aureobasidium</taxon>
    </lineage>
</organism>
<feature type="region of interest" description="Disordered" evidence="1">
    <location>
        <begin position="197"/>
        <end position="257"/>
    </location>
</feature>
<proteinExistence type="predicted"/>
<feature type="non-terminal residue" evidence="2">
    <location>
        <position position="257"/>
    </location>
</feature>
<evidence type="ECO:0000256" key="1">
    <source>
        <dbReference type="SAM" id="MobiDB-lite"/>
    </source>
</evidence>
<name>A0A9P8FZ23_AURME</name>
<evidence type="ECO:0000313" key="3">
    <source>
        <dbReference type="Proteomes" id="UP000729357"/>
    </source>
</evidence>
<comment type="caution">
    <text evidence="2">The sequence shown here is derived from an EMBL/GenBank/DDBJ whole genome shotgun (WGS) entry which is preliminary data.</text>
</comment>
<dbReference type="EMBL" id="JAHFXS010000427">
    <property type="protein sequence ID" value="KAG9985072.1"/>
    <property type="molecule type" value="Genomic_DNA"/>
</dbReference>